<dbReference type="AlphaFoldDB" id="A0A371Q4Y6"/>
<dbReference type="EMBL" id="QUAC01000110">
    <property type="protein sequence ID" value="REK89767.1"/>
    <property type="molecule type" value="Genomic_DNA"/>
</dbReference>
<comment type="caution">
    <text evidence="2">The sequence shown here is derived from an EMBL/GenBank/DDBJ whole genome shotgun (WGS) entry which is preliminary data.</text>
</comment>
<dbReference type="Gene3D" id="2.50.20.20">
    <property type="match status" value="1"/>
</dbReference>
<accession>A0A371Q4Y6</accession>
<name>A0A371Q4Y6_STRIH</name>
<evidence type="ECO:0000313" key="2">
    <source>
        <dbReference type="EMBL" id="REK89767.1"/>
    </source>
</evidence>
<dbReference type="OrthoDB" id="3369896at2"/>
<evidence type="ECO:0000313" key="3">
    <source>
        <dbReference type="Proteomes" id="UP000262477"/>
    </source>
</evidence>
<dbReference type="InterPro" id="IPR029046">
    <property type="entry name" value="LolA/LolB/LppX"/>
</dbReference>
<gene>
    <name evidence="2" type="ORF">DY245_14170</name>
</gene>
<sequence length="272" mass="28541">MMAGLTACNGAKSDNGAGSSGGGSGEKQSPLQAALASLKTAAEQTDGKKSAKVDGTVKNGPATQTLKGAMDWSQGMQMNVDITQSGGQSPVAGKPMKALYTPTAMFLNMGAAGLPMGGKNWVKYDYDALAKKMGPAGALLKDQMQNNNPNRAMQLLIASGKVKEAGKEDVRGVQATHYTGTLSVSELTRMQSKSLSEADLNALQKQMEVAGTKTETIDLWIGSDNLLVKKRERTDSASAPYDSTVYYSDYGTKVSVEVPPAGETVDFDKIGQ</sequence>
<evidence type="ECO:0008006" key="4">
    <source>
        <dbReference type="Google" id="ProtNLM"/>
    </source>
</evidence>
<evidence type="ECO:0000256" key="1">
    <source>
        <dbReference type="SAM" id="MobiDB-lite"/>
    </source>
</evidence>
<dbReference type="SUPFAM" id="SSF89392">
    <property type="entry name" value="Prokaryotic lipoproteins and lipoprotein localization factors"/>
    <property type="match status" value="1"/>
</dbReference>
<protein>
    <recommendedName>
        <fullName evidence="4">LppX_LprAFG lipoprotein</fullName>
    </recommendedName>
</protein>
<feature type="region of interest" description="Disordered" evidence="1">
    <location>
        <begin position="1"/>
        <end position="64"/>
    </location>
</feature>
<reference evidence="2 3" key="1">
    <citation type="submission" date="2018-08" db="EMBL/GenBank/DDBJ databases">
        <title>Streptomyces NEAU-D10 sp. nov., a novel Actinomycete isolated from soil.</title>
        <authorList>
            <person name="Jin L."/>
        </authorList>
    </citation>
    <scope>NUCLEOTIDE SEQUENCE [LARGE SCALE GENOMIC DNA]</scope>
    <source>
        <strain evidence="2 3">NEAU-D10</strain>
    </source>
</reference>
<organism evidence="2 3">
    <name type="scientific">Streptomyces inhibens</name>
    <dbReference type="NCBI Taxonomy" id="2293571"/>
    <lineage>
        <taxon>Bacteria</taxon>
        <taxon>Bacillati</taxon>
        <taxon>Actinomycetota</taxon>
        <taxon>Actinomycetes</taxon>
        <taxon>Kitasatosporales</taxon>
        <taxon>Streptomycetaceae</taxon>
        <taxon>Streptomyces</taxon>
    </lineage>
</organism>
<keyword evidence="3" id="KW-1185">Reference proteome</keyword>
<dbReference type="Proteomes" id="UP000262477">
    <property type="component" value="Unassembled WGS sequence"/>
</dbReference>
<proteinExistence type="predicted"/>